<dbReference type="PIRSF" id="PIRSF021287">
    <property type="entry name" value="Biofilm_formation_YmcA"/>
    <property type="match status" value="1"/>
</dbReference>
<proteinExistence type="predicted"/>
<dbReference type="InterPro" id="IPR010368">
    <property type="entry name" value="Com_YlbF"/>
</dbReference>
<dbReference type="InterPro" id="IPR016783">
    <property type="entry name" value="Biofilm_formation_YmcA"/>
</dbReference>
<dbReference type="AlphaFoldDB" id="A0A0R1F004"/>
<dbReference type="InterPro" id="IPR052767">
    <property type="entry name" value="Bact_com_dev_regulator"/>
</dbReference>
<evidence type="ECO:0000313" key="2">
    <source>
        <dbReference type="Proteomes" id="UP000051181"/>
    </source>
</evidence>
<dbReference type="PANTHER" id="PTHR38448:SF1">
    <property type="entry name" value="YLBF FAMILY REGULATOR"/>
    <property type="match status" value="1"/>
</dbReference>
<sequence>MKKGEDMAIESRLDAHSQAVLAKLCALLKNDETVQRYQTIERQVKHNQTLNQLQQDLEQAQKSIVNDAHYDKPKAAAQAKKQADQLKKALDEHPLTIAYRNALFDANATLEMVTDELQRQVDQLIKK</sequence>
<dbReference type="PATRIC" id="fig|913848.6.peg.1934"/>
<comment type="caution">
    <text evidence="1">The sequence shown here is derived from an EMBL/GenBank/DDBJ whole genome shotgun (WGS) entry which is preliminary data.</text>
</comment>
<dbReference type="SUPFAM" id="SSF158622">
    <property type="entry name" value="YheA/YmcA-like"/>
    <property type="match status" value="1"/>
</dbReference>
<dbReference type="InterPro" id="IPR023378">
    <property type="entry name" value="YheA/YmcA-like_dom_sf"/>
</dbReference>
<dbReference type="Proteomes" id="UP000051181">
    <property type="component" value="Unassembled WGS sequence"/>
</dbReference>
<organism evidence="1 2">
    <name type="scientific">Loigolactobacillus coryniformis subsp. coryniformis KCTC 3167 = DSM 20001</name>
    <dbReference type="NCBI Taxonomy" id="913848"/>
    <lineage>
        <taxon>Bacteria</taxon>
        <taxon>Bacillati</taxon>
        <taxon>Bacillota</taxon>
        <taxon>Bacilli</taxon>
        <taxon>Lactobacillales</taxon>
        <taxon>Lactobacillaceae</taxon>
        <taxon>Loigolactobacillus</taxon>
    </lineage>
</organism>
<evidence type="ECO:0008006" key="3">
    <source>
        <dbReference type="Google" id="ProtNLM"/>
    </source>
</evidence>
<protein>
    <recommendedName>
        <fullName evidence="3">YlbF family regulator</fullName>
    </recommendedName>
</protein>
<reference evidence="1 2" key="1">
    <citation type="journal article" date="2015" name="Genome Announc.">
        <title>Expanding the biotechnology potential of lactobacilli through comparative genomics of 213 strains and associated genera.</title>
        <authorList>
            <person name="Sun Z."/>
            <person name="Harris H.M."/>
            <person name="McCann A."/>
            <person name="Guo C."/>
            <person name="Argimon S."/>
            <person name="Zhang W."/>
            <person name="Yang X."/>
            <person name="Jeffery I.B."/>
            <person name="Cooney J.C."/>
            <person name="Kagawa T.F."/>
            <person name="Liu W."/>
            <person name="Song Y."/>
            <person name="Salvetti E."/>
            <person name="Wrobel A."/>
            <person name="Rasinkangas P."/>
            <person name="Parkhill J."/>
            <person name="Rea M.C."/>
            <person name="O'Sullivan O."/>
            <person name="Ritari J."/>
            <person name="Douillard F.P."/>
            <person name="Paul Ross R."/>
            <person name="Yang R."/>
            <person name="Briner A.E."/>
            <person name="Felis G.E."/>
            <person name="de Vos W.M."/>
            <person name="Barrangou R."/>
            <person name="Klaenhammer T.R."/>
            <person name="Caufield P.W."/>
            <person name="Cui Y."/>
            <person name="Zhang H."/>
            <person name="O'Toole P.W."/>
        </authorList>
    </citation>
    <scope>NUCLEOTIDE SEQUENCE [LARGE SCALE GENOMIC DNA]</scope>
    <source>
        <strain evidence="1 2">DSM 20001</strain>
    </source>
</reference>
<dbReference type="EMBL" id="AZCN01000056">
    <property type="protein sequence ID" value="KRK15128.1"/>
    <property type="molecule type" value="Genomic_DNA"/>
</dbReference>
<dbReference type="PANTHER" id="PTHR38448">
    <property type="entry name" value="REGULATORY PROTEIN YLBF-RELATED"/>
    <property type="match status" value="1"/>
</dbReference>
<name>A0A0R1F004_9LACO</name>
<gene>
    <name evidence="1" type="ORF">FD22_GL001893</name>
</gene>
<dbReference type="Pfam" id="PF06133">
    <property type="entry name" value="Com_YlbF"/>
    <property type="match status" value="1"/>
</dbReference>
<accession>A0A0R1F004</accession>
<dbReference type="Gene3D" id="1.20.1500.10">
    <property type="entry name" value="YheA/YmcA-like"/>
    <property type="match status" value="1"/>
</dbReference>
<dbReference type="eggNOG" id="COG4550">
    <property type="taxonomic scope" value="Bacteria"/>
</dbReference>
<evidence type="ECO:0000313" key="1">
    <source>
        <dbReference type="EMBL" id="KRK15128.1"/>
    </source>
</evidence>